<accession>A0A2A5JUS3</accession>
<evidence type="ECO:0000313" key="2">
    <source>
        <dbReference type="EMBL" id="PCK33168.1"/>
    </source>
</evidence>
<keyword evidence="3" id="KW-1185">Reference proteome</keyword>
<dbReference type="Proteomes" id="UP000228621">
    <property type="component" value="Unassembled WGS sequence"/>
</dbReference>
<dbReference type="AlphaFoldDB" id="A0A2A5JUS3"/>
<reference evidence="3" key="1">
    <citation type="journal article" date="2019" name="Genome Announc.">
        <title>Draft Genome Sequence of Pseudoalteromonas piscicida Strain 36Y ROTHPW, an Hypersaline Seawater Isolate from the South Coast of Sonora, Mexico.</title>
        <authorList>
            <person name="Sanchez-Diaz R."/>
            <person name="Molina-Garza Z.J."/>
            <person name="Cruz-Suarez L.E."/>
            <person name="Selvin J."/>
            <person name="Kiran G.S."/>
            <person name="Ibarra-Gamez J.C."/>
            <person name="Gomez-Gil B."/>
            <person name="Galaviz-Silva L."/>
        </authorList>
    </citation>
    <scope>NUCLEOTIDE SEQUENCE [LARGE SCALE GENOMIC DNA]</scope>
    <source>
        <strain evidence="3">36Y_RITHPW</strain>
    </source>
</reference>
<dbReference type="RefSeq" id="WP_099640672.1">
    <property type="nucleotide sequence ID" value="NZ_NKHF01000013.1"/>
</dbReference>
<protein>
    <recommendedName>
        <fullName evidence="1">Fibronectin type-III domain-containing protein</fullName>
    </recommendedName>
</protein>
<comment type="caution">
    <text evidence="2">The sequence shown here is derived from an EMBL/GenBank/DDBJ whole genome shotgun (WGS) entry which is preliminary data.</text>
</comment>
<evidence type="ECO:0000259" key="1">
    <source>
        <dbReference type="PROSITE" id="PS50853"/>
    </source>
</evidence>
<evidence type="ECO:0000313" key="3">
    <source>
        <dbReference type="Proteomes" id="UP000228621"/>
    </source>
</evidence>
<dbReference type="EMBL" id="NKHF01000013">
    <property type="protein sequence ID" value="PCK33168.1"/>
    <property type="molecule type" value="Genomic_DNA"/>
</dbReference>
<organism evidence="2 3">
    <name type="scientific">Pseudoalteromonas piscicida</name>
    <dbReference type="NCBI Taxonomy" id="43662"/>
    <lineage>
        <taxon>Bacteria</taxon>
        <taxon>Pseudomonadati</taxon>
        <taxon>Pseudomonadota</taxon>
        <taxon>Gammaproteobacteria</taxon>
        <taxon>Alteromonadales</taxon>
        <taxon>Pseudoalteromonadaceae</taxon>
        <taxon>Pseudoalteromonas</taxon>
    </lineage>
</organism>
<dbReference type="InterPro" id="IPR036116">
    <property type="entry name" value="FN3_sf"/>
</dbReference>
<feature type="domain" description="Fibronectin type-III" evidence="1">
    <location>
        <begin position="1"/>
        <end position="87"/>
    </location>
</feature>
<dbReference type="SUPFAM" id="SSF49265">
    <property type="entry name" value="Fibronectin type III"/>
    <property type="match status" value="1"/>
</dbReference>
<name>A0A2A5JUS3_PSEO7</name>
<dbReference type="OrthoDB" id="6303248at2"/>
<gene>
    <name evidence="2" type="ORF">CEX98_03115</name>
</gene>
<dbReference type="InterPro" id="IPR003961">
    <property type="entry name" value="FN3_dom"/>
</dbReference>
<proteinExistence type="predicted"/>
<sequence length="886" mass="100214">MRINWSAPYNMSGFPVYYDVYVTKPGVAGNPPESFLWLNNTPATSATRENIYRRGTTQIQVRACNQYNQCGPMSTTSFTVSGDLPQPSFSVSNQQVKRGESVYLSWSNHIYYNEPVIYTVYDGDVQIASGSDIRSLNYTINKLGYSYLSIAMCNSYGECSDRAKTRTQIEVIPTIETSVVKALKLDKYEIGYGDSITASWQRPEGYTSDDKLVYDIYITKPSTIATEPDERFLWKDNLTTNYVTRGPIFRRNKTKIEVVPCLVTGECGLPMSVTYDLSGNSLPQPIKFKAIADKGYVGFPVTFDIQMPSNFSESVTNQIWVKYPNTNQYSRFDPSTTLSTKGMHFFQLEVCTVNPPKICNKKQDTEFKLDVTPLVVENLRVDKPTIELNQYVNISWQKPVGISPEFVYDVYITKPSATGSSETETLLWHDNTTDISLDRGPNYRLGKTIVEVVPCTVDQKCGEKTRVEYTVSGGKLPDPDTFSTDKNIFYRGQWPTFSWQLPEFYKETTRSTFWVKKPSSSMLVKYNKGTPLNEVGSYTFYLELCDTLPTPTCSDKSNTWVTVSVTDSVAAITVADLQVDKPTIKFGESVNISWQKPQKINESLTYNVYITKPSAISGKPDETFLWQRNFTGTQLQRGPNYRVGGAIIVEVEPCLQNGGCGSKVSTSYRISDSQLPKVSFINVPEHFILEQSIFLNWQIHELFKEHATYLLYVREPGSNNLNLLGEFDSTFQVLSSKYDLTKSGVYKFYVKACLTGKNKNICSDLASSELVLSVKNERFAITLKDKIISWKAISGAQKIELQRAKCSSKANCNRFSQQKWSEIQGVIAKATSYTIDDDLHGNYIYRGRTCFQRNSCTQWSYATDMKEKKVIFIHTDLLGSPITETQ</sequence>
<dbReference type="PROSITE" id="PS50853">
    <property type="entry name" value="FN3"/>
    <property type="match status" value="1"/>
</dbReference>